<dbReference type="EMBL" id="GGEC01084361">
    <property type="protein sequence ID" value="MBX64845.1"/>
    <property type="molecule type" value="Transcribed_RNA"/>
</dbReference>
<accession>A0A2P2QD08</accession>
<reference evidence="1" key="1">
    <citation type="submission" date="2018-02" db="EMBL/GenBank/DDBJ databases">
        <title>Rhizophora mucronata_Transcriptome.</title>
        <authorList>
            <person name="Meera S.P."/>
            <person name="Sreeshan A."/>
            <person name="Augustine A."/>
        </authorList>
    </citation>
    <scope>NUCLEOTIDE SEQUENCE</scope>
    <source>
        <tissue evidence="1">Leaf</tissue>
    </source>
</reference>
<name>A0A2P2QD08_RHIMU</name>
<evidence type="ECO:0000313" key="1">
    <source>
        <dbReference type="EMBL" id="MBX64845.1"/>
    </source>
</evidence>
<protein>
    <submittedName>
        <fullName evidence="1">Uncharacterized protein</fullName>
    </submittedName>
</protein>
<organism evidence="1">
    <name type="scientific">Rhizophora mucronata</name>
    <name type="common">Asiatic mangrove</name>
    <dbReference type="NCBI Taxonomy" id="61149"/>
    <lineage>
        <taxon>Eukaryota</taxon>
        <taxon>Viridiplantae</taxon>
        <taxon>Streptophyta</taxon>
        <taxon>Embryophyta</taxon>
        <taxon>Tracheophyta</taxon>
        <taxon>Spermatophyta</taxon>
        <taxon>Magnoliopsida</taxon>
        <taxon>eudicotyledons</taxon>
        <taxon>Gunneridae</taxon>
        <taxon>Pentapetalae</taxon>
        <taxon>rosids</taxon>
        <taxon>fabids</taxon>
        <taxon>Malpighiales</taxon>
        <taxon>Rhizophoraceae</taxon>
        <taxon>Rhizophora</taxon>
    </lineage>
</organism>
<proteinExistence type="predicted"/>
<dbReference type="AlphaFoldDB" id="A0A2P2QD08"/>
<sequence length="64" mass="7309">MFCIPLTSQLIITWFPKLKICFNTYSHPPGKWNHPSCNNIMASNILSCFRVKIIVLIASLSTVR</sequence>